<gene>
    <name evidence="2" type="primary">LOC34622190</name>
</gene>
<evidence type="ECO:0000313" key="2">
    <source>
        <dbReference type="RefSeq" id="XP_026193118.1"/>
    </source>
</evidence>
<dbReference type="GeneID" id="34622190"/>
<reference evidence="2" key="1">
    <citation type="submission" date="2025-08" db="UniProtKB">
        <authorList>
            <consortium name="RefSeq"/>
        </authorList>
    </citation>
    <scope>IDENTIFICATION</scope>
</reference>
<dbReference type="AlphaFoldDB" id="A0A6P6RYZ4"/>
<protein>
    <submittedName>
        <fullName evidence="2">Uncharacterized protein LOC34622190</fullName>
    </submittedName>
</protein>
<dbReference type="RefSeq" id="XP_026193118.1">
    <property type="nucleotide sequence ID" value="XM_026337333.1"/>
</dbReference>
<name>A0A6P6RYZ4_9EIME</name>
<dbReference type="OrthoDB" id="330264at2759"/>
<accession>A0A6P6RYZ4</accession>
<keyword evidence="1" id="KW-1185">Reference proteome</keyword>
<dbReference type="Proteomes" id="UP000515125">
    <property type="component" value="Unplaced"/>
</dbReference>
<dbReference type="CDD" id="cd22854">
    <property type="entry name" value="PfVFT1-like"/>
    <property type="match status" value="1"/>
</dbReference>
<proteinExistence type="predicted"/>
<dbReference type="InterPro" id="IPR049856">
    <property type="entry name" value="PfVFT1-like"/>
</dbReference>
<evidence type="ECO:0000313" key="1">
    <source>
        <dbReference type="Proteomes" id="UP000515125"/>
    </source>
</evidence>
<sequence length="493" mass="52902">MNLAIRPPHGGSRLAHEGCSFGRCLCHRVFEKDGARAARPLLAEDGSTAPIALDGCCRFAEQRAVAVRGSRAGACNPRWTPPSRHFQRVALGILWFLLSNRLARRFGVFCGVLALTEKTTSDAVNTPAGAVPSSASPLANSAPLPGLLEDSDAADAESEICTQHLRDAVNAAISHVIGSRELTDYLLPLWELDNFYVPVLVCGPTVPPPAPSVWGMPAPVGGHSSLPWPKRNSLLPDDLLQQILLTGTVRVAGIGRTDEEGFLKSNKGAAGNFTENPATGFFPDYLRSIWKVISRRYGVNVTVTYLFYNSVEEAQAAVAVGDADMTDIYFLLAHKNSQTVTKDSVAFNTANPLSFLYMTCPVVGAVLFTYTRDGETDTFGGLIDALTIALVRTESGKNIAVVVSTEELRSAVEPILPDWTLIHVVDSMASALNAVAKGEAFAAFALGPSGIVPPPPGVSLREGIDVILAKGSWIRRSRGVKCLTREHFNDLRE</sequence>
<organism evidence="1 2">
    <name type="scientific">Cyclospora cayetanensis</name>
    <dbReference type="NCBI Taxonomy" id="88456"/>
    <lineage>
        <taxon>Eukaryota</taxon>
        <taxon>Sar</taxon>
        <taxon>Alveolata</taxon>
        <taxon>Apicomplexa</taxon>
        <taxon>Conoidasida</taxon>
        <taxon>Coccidia</taxon>
        <taxon>Eucoccidiorida</taxon>
        <taxon>Eimeriorina</taxon>
        <taxon>Eimeriidae</taxon>
        <taxon>Cyclospora</taxon>
    </lineage>
</organism>